<dbReference type="InterPro" id="IPR035901">
    <property type="entry name" value="GIY-YIG_endonuc_sf"/>
</dbReference>
<feature type="domain" description="GIY-YIG" evidence="2">
    <location>
        <begin position="4"/>
        <end position="81"/>
    </location>
</feature>
<protein>
    <submittedName>
        <fullName evidence="3">GIY-YIG nuclease family protein</fullName>
    </submittedName>
</protein>
<evidence type="ECO:0000259" key="2">
    <source>
        <dbReference type="PROSITE" id="PS50164"/>
    </source>
</evidence>
<dbReference type="Pfam" id="PF01541">
    <property type="entry name" value="GIY-YIG"/>
    <property type="match status" value="1"/>
</dbReference>
<name>A0ABW4B3X5_9GAMM</name>
<organism evidence="3 4">
    <name type="scientific">Rhodanobacter aciditrophus</name>
    <dbReference type="NCBI Taxonomy" id="1623218"/>
    <lineage>
        <taxon>Bacteria</taxon>
        <taxon>Pseudomonadati</taxon>
        <taxon>Pseudomonadota</taxon>
        <taxon>Gammaproteobacteria</taxon>
        <taxon>Lysobacterales</taxon>
        <taxon>Rhodanobacteraceae</taxon>
        <taxon>Rhodanobacter</taxon>
    </lineage>
</organism>
<sequence length="100" mass="11640">MTATPWFVYIIKTRLNTLYTGVTTDLTRRFDEHTQGKVKGARYLKGKGPLQLVWSESVLDKRMAMQVEYRIKQLSRVKKDQLVSGKQSLQTLFKDVMQSK</sequence>
<dbReference type="PROSITE" id="PS50164">
    <property type="entry name" value="GIY_YIG"/>
    <property type="match status" value="1"/>
</dbReference>
<evidence type="ECO:0000313" key="4">
    <source>
        <dbReference type="Proteomes" id="UP001597059"/>
    </source>
</evidence>
<dbReference type="CDD" id="cd10456">
    <property type="entry name" value="GIY-YIG_UPF0213"/>
    <property type="match status" value="1"/>
</dbReference>
<evidence type="ECO:0000256" key="1">
    <source>
        <dbReference type="ARBA" id="ARBA00007435"/>
    </source>
</evidence>
<dbReference type="SMART" id="SM00465">
    <property type="entry name" value="GIYc"/>
    <property type="match status" value="1"/>
</dbReference>
<dbReference type="Proteomes" id="UP001597059">
    <property type="component" value="Unassembled WGS sequence"/>
</dbReference>
<dbReference type="SUPFAM" id="SSF82771">
    <property type="entry name" value="GIY-YIG endonuclease"/>
    <property type="match status" value="1"/>
</dbReference>
<dbReference type="RefSeq" id="WP_377369208.1">
    <property type="nucleotide sequence ID" value="NZ_JBHTMN010000018.1"/>
</dbReference>
<dbReference type="Gene3D" id="3.40.1440.10">
    <property type="entry name" value="GIY-YIG endonuclease"/>
    <property type="match status" value="1"/>
</dbReference>
<comment type="caution">
    <text evidence="3">The sequence shown here is derived from an EMBL/GenBank/DDBJ whole genome shotgun (WGS) entry which is preliminary data.</text>
</comment>
<gene>
    <name evidence="3" type="ORF">ACFQ45_15220</name>
</gene>
<dbReference type="PANTHER" id="PTHR34477:SF1">
    <property type="entry name" value="UPF0213 PROTEIN YHBQ"/>
    <property type="match status" value="1"/>
</dbReference>
<keyword evidence="4" id="KW-1185">Reference proteome</keyword>
<dbReference type="InterPro" id="IPR000305">
    <property type="entry name" value="GIY-YIG_endonuc"/>
</dbReference>
<accession>A0ABW4B3X5</accession>
<dbReference type="InterPro" id="IPR050190">
    <property type="entry name" value="UPF0213_domain"/>
</dbReference>
<dbReference type="PANTHER" id="PTHR34477">
    <property type="entry name" value="UPF0213 PROTEIN YHBQ"/>
    <property type="match status" value="1"/>
</dbReference>
<comment type="similarity">
    <text evidence="1">Belongs to the UPF0213 family.</text>
</comment>
<reference evidence="4" key="1">
    <citation type="journal article" date="2019" name="Int. J. Syst. Evol. Microbiol.">
        <title>The Global Catalogue of Microorganisms (GCM) 10K type strain sequencing project: providing services to taxonomists for standard genome sequencing and annotation.</title>
        <authorList>
            <consortium name="The Broad Institute Genomics Platform"/>
            <consortium name="The Broad Institute Genome Sequencing Center for Infectious Disease"/>
            <person name="Wu L."/>
            <person name="Ma J."/>
        </authorList>
    </citation>
    <scope>NUCLEOTIDE SEQUENCE [LARGE SCALE GENOMIC DNA]</scope>
    <source>
        <strain evidence="4">JCM 30774</strain>
    </source>
</reference>
<evidence type="ECO:0000313" key="3">
    <source>
        <dbReference type="EMBL" id="MFD1384717.1"/>
    </source>
</evidence>
<dbReference type="EMBL" id="JBHTMN010000018">
    <property type="protein sequence ID" value="MFD1384717.1"/>
    <property type="molecule type" value="Genomic_DNA"/>
</dbReference>
<proteinExistence type="inferred from homology"/>